<keyword evidence="2" id="KW-0732">Signal</keyword>
<accession>A0A8D8QJ49</accession>
<evidence type="ECO:0000256" key="2">
    <source>
        <dbReference type="SAM" id="SignalP"/>
    </source>
</evidence>
<feature type="chain" id="PRO_5036261759" evidence="2">
    <location>
        <begin position="21"/>
        <end position="500"/>
    </location>
</feature>
<feature type="region of interest" description="Disordered" evidence="1">
    <location>
        <begin position="432"/>
        <end position="500"/>
    </location>
</feature>
<dbReference type="EMBL" id="HBUF01081136">
    <property type="protein sequence ID" value="CAG6632933.1"/>
    <property type="molecule type" value="Transcribed_RNA"/>
</dbReference>
<feature type="compositionally biased region" description="Acidic residues" evidence="1">
    <location>
        <begin position="437"/>
        <end position="447"/>
    </location>
</feature>
<feature type="compositionally biased region" description="Basic and acidic residues" evidence="1">
    <location>
        <begin position="217"/>
        <end position="234"/>
    </location>
</feature>
<feature type="compositionally biased region" description="Basic and acidic residues" evidence="1">
    <location>
        <begin position="64"/>
        <end position="82"/>
    </location>
</feature>
<evidence type="ECO:0000256" key="1">
    <source>
        <dbReference type="SAM" id="MobiDB-lite"/>
    </source>
</evidence>
<feature type="compositionally biased region" description="Basic residues" evidence="1">
    <location>
        <begin position="178"/>
        <end position="190"/>
    </location>
</feature>
<dbReference type="AlphaFoldDB" id="A0A8D8QJ49"/>
<feature type="compositionally biased region" description="Acidic residues" evidence="1">
    <location>
        <begin position="469"/>
        <end position="485"/>
    </location>
</feature>
<evidence type="ECO:0000313" key="3">
    <source>
        <dbReference type="EMBL" id="CAG6632933.1"/>
    </source>
</evidence>
<sequence length="500" mass="58089">MNWRLSIMAWLYIGITSSMARKSSSRNHGSRNREPDVDMQDDQPFYDSNSSNEKFQHIKVPIIEADHDSNHQDNEEYPKVYEENNDVPPPPNSAEFQAPSSEFEAPEYKPPHSGEIFDEESYRDIVNSVTIPNVKYSGTEKDSDAPMDPDLQLQDDTPEIPPELVDIKIPTTIPKPNVKIKRKPKRRKKPSTPEPSPSPIKKTKKSRKKVKKTKNIARPDQEKEYKSPDQEKEYSQVVDNSNPKEEVLIIKPIKKKKQKPKTVFMDSDFQFPTQPRPRPKVRIPVTFYRNPTFKKKPKRINVVIQNRKKKPLLITHQNGDVIYWYPSKQATSRNPKYMCKRSRFGNQCVNLQQAPKRPVAHFQRVPKLSSYTFLKATKSTPNYFDDFDNGDKDSLLLYKVIKDPKKKKIPGGIVKFSQSLFEDDNEEMGSFFKEIDDQGEDGIDEPEAENHEDERITDEEVDNDKATTDNEEQEEEENKEPEQEENTNVYDEPPAQDYPE</sequence>
<organism evidence="3">
    <name type="scientific">Cacopsylla melanoneura</name>
    <dbReference type="NCBI Taxonomy" id="428564"/>
    <lineage>
        <taxon>Eukaryota</taxon>
        <taxon>Metazoa</taxon>
        <taxon>Ecdysozoa</taxon>
        <taxon>Arthropoda</taxon>
        <taxon>Hexapoda</taxon>
        <taxon>Insecta</taxon>
        <taxon>Pterygota</taxon>
        <taxon>Neoptera</taxon>
        <taxon>Paraneoptera</taxon>
        <taxon>Hemiptera</taxon>
        <taxon>Sternorrhyncha</taxon>
        <taxon>Psylloidea</taxon>
        <taxon>Psyllidae</taxon>
        <taxon>Psyllinae</taxon>
        <taxon>Cacopsylla</taxon>
    </lineage>
</organism>
<name>A0A8D8QJ49_9HEMI</name>
<feature type="region of interest" description="Disordered" evidence="1">
    <location>
        <begin position="21"/>
        <end position="240"/>
    </location>
</feature>
<feature type="compositionally biased region" description="Basic residues" evidence="1">
    <location>
        <begin position="201"/>
        <end position="215"/>
    </location>
</feature>
<dbReference type="EMBL" id="HBUF01612278">
    <property type="protein sequence ID" value="CAG6779014.1"/>
    <property type="molecule type" value="Transcribed_RNA"/>
</dbReference>
<reference evidence="3" key="1">
    <citation type="submission" date="2021-05" db="EMBL/GenBank/DDBJ databases">
        <authorList>
            <person name="Alioto T."/>
            <person name="Alioto T."/>
            <person name="Gomez Garrido J."/>
        </authorList>
    </citation>
    <scope>NUCLEOTIDE SEQUENCE</scope>
</reference>
<protein>
    <submittedName>
        <fullName evidence="3">Uncharacterized protein</fullName>
    </submittedName>
</protein>
<proteinExistence type="predicted"/>
<feature type="signal peptide" evidence="2">
    <location>
        <begin position="1"/>
        <end position="20"/>
    </location>
</feature>